<dbReference type="InterPro" id="IPR052509">
    <property type="entry name" value="Metal_resp_DNA-bind_regulator"/>
</dbReference>
<dbReference type="Gene3D" id="1.10.10.10">
    <property type="entry name" value="Winged helix-like DNA-binding domain superfamily/Winged helix DNA-binding domain"/>
    <property type="match status" value="1"/>
</dbReference>
<feature type="domain" description="Transcription regulator PadR N-terminal" evidence="1">
    <location>
        <begin position="21"/>
        <end position="93"/>
    </location>
</feature>
<dbReference type="InterPro" id="IPR017799">
    <property type="entry name" value="Tscrpt_reg_PadR_acidobac-type"/>
</dbReference>
<organism evidence="2 3">
    <name type="scientific">Luteitalea pratensis</name>
    <dbReference type="NCBI Taxonomy" id="1855912"/>
    <lineage>
        <taxon>Bacteria</taxon>
        <taxon>Pseudomonadati</taxon>
        <taxon>Acidobacteriota</taxon>
        <taxon>Vicinamibacteria</taxon>
        <taxon>Vicinamibacterales</taxon>
        <taxon>Vicinamibacteraceae</taxon>
        <taxon>Luteitalea</taxon>
    </lineage>
</organism>
<dbReference type="OrthoDB" id="129273at2"/>
<dbReference type="NCBIfam" id="TIGR03433">
    <property type="entry name" value="padR_acidobact"/>
    <property type="match status" value="1"/>
</dbReference>
<proteinExistence type="predicted"/>
<evidence type="ECO:0000313" key="2">
    <source>
        <dbReference type="EMBL" id="AMY07762.1"/>
    </source>
</evidence>
<dbReference type="RefSeq" id="WP_110169674.1">
    <property type="nucleotide sequence ID" value="NZ_CP015136.1"/>
</dbReference>
<accession>A0A143PGP7</accession>
<dbReference type="SUPFAM" id="SSF46785">
    <property type="entry name" value="Winged helix' DNA-binding domain"/>
    <property type="match status" value="1"/>
</dbReference>
<dbReference type="AlphaFoldDB" id="A0A143PGP7"/>
<reference evidence="2 3" key="1">
    <citation type="journal article" date="2016" name="Genome Announc.">
        <title>First Complete Genome Sequence of a Subdivision 6 Acidobacterium Strain.</title>
        <authorList>
            <person name="Huang S."/>
            <person name="Vieira S."/>
            <person name="Bunk B."/>
            <person name="Riedel T."/>
            <person name="Sproer C."/>
            <person name="Overmann J."/>
        </authorList>
    </citation>
    <scope>NUCLEOTIDE SEQUENCE [LARGE SCALE GENOMIC DNA]</scope>
    <source>
        <strain evidence="3">DSM 100886 HEG_-6_39</strain>
    </source>
</reference>
<name>A0A143PGP7_LUTPR</name>
<keyword evidence="3" id="KW-1185">Reference proteome</keyword>
<dbReference type="KEGG" id="abac:LuPra_00943"/>
<dbReference type="Proteomes" id="UP000076079">
    <property type="component" value="Chromosome"/>
</dbReference>
<evidence type="ECO:0000313" key="3">
    <source>
        <dbReference type="Proteomes" id="UP000076079"/>
    </source>
</evidence>
<dbReference type="PANTHER" id="PTHR33169:SF14">
    <property type="entry name" value="TRANSCRIPTIONAL REGULATOR RV3488"/>
    <property type="match status" value="1"/>
</dbReference>
<dbReference type="PATRIC" id="fig|1813736.3.peg.988"/>
<dbReference type="InterPro" id="IPR036390">
    <property type="entry name" value="WH_DNA-bd_sf"/>
</dbReference>
<dbReference type="STRING" id="1855912.LuPra_00943"/>
<sequence length="114" mass="12801">MKEARTKGRNELLPGTLEMLILKTLSIESMHGYGIAQHIQMLSADVLTIEEGSLYPALQRMLVKGWVLAEWKISANNRRARFYTLTTAGKKQLGVEASRFSQMSGAIMRVMKTT</sequence>
<dbReference type="Pfam" id="PF03551">
    <property type="entry name" value="PadR"/>
    <property type="match status" value="1"/>
</dbReference>
<dbReference type="EMBL" id="CP015136">
    <property type="protein sequence ID" value="AMY07762.1"/>
    <property type="molecule type" value="Genomic_DNA"/>
</dbReference>
<reference evidence="3" key="2">
    <citation type="submission" date="2016-04" db="EMBL/GenBank/DDBJ databases">
        <title>First Complete Genome Sequence of a Subdivision 6 Acidobacterium.</title>
        <authorList>
            <person name="Huang S."/>
            <person name="Vieira S."/>
            <person name="Bunk B."/>
            <person name="Riedel T."/>
            <person name="Sproeer C."/>
            <person name="Overmann J."/>
        </authorList>
    </citation>
    <scope>NUCLEOTIDE SEQUENCE [LARGE SCALE GENOMIC DNA]</scope>
    <source>
        <strain evidence="3">DSM 100886 HEG_-6_39</strain>
    </source>
</reference>
<protein>
    <submittedName>
        <fullName evidence="2">Lineage-specific thermal regulator protein</fullName>
    </submittedName>
</protein>
<dbReference type="InterPro" id="IPR036388">
    <property type="entry name" value="WH-like_DNA-bd_sf"/>
</dbReference>
<dbReference type="PANTHER" id="PTHR33169">
    <property type="entry name" value="PADR-FAMILY TRANSCRIPTIONAL REGULATOR"/>
    <property type="match status" value="1"/>
</dbReference>
<dbReference type="InterPro" id="IPR005149">
    <property type="entry name" value="Tscrpt_reg_PadR_N"/>
</dbReference>
<gene>
    <name evidence="2" type="ORF">LuPra_00943</name>
</gene>
<evidence type="ECO:0000259" key="1">
    <source>
        <dbReference type="Pfam" id="PF03551"/>
    </source>
</evidence>